<keyword evidence="2" id="KW-1185">Reference proteome</keyword>
<evidence type="ECO:0000313" key="2">
    <source>
        <dbReference type="Proteomes" id="UP001163046"/>
    </source>
</evidence>
<evidence type="ECO:0000313" key="1">
    <source>
        <dbReference type="EMBL" id="KAJ7354901.1"/>
    </source>
</evidence>
<name>A0A9W9YKF4_9CNID</name>
<protein>
    <submittedName>
        <fullName evidence="1">Uncharacterized protein</fullName>
    </submittedName>
</protein>
<dbReference type="AlphaFoldDB" id="A0A9W9YKF4"/>
<gene>
    <name evidence="1" type="ORF">OS493_029460</name>
</gene>
<proteinExistence type="predicted"/>
<accession>A0A9W9YKF4</accession>
<reference evidence="1" key="1">
    <citation type="submission" date="2023-01" db="EMBL/GenBank/DDBJ databases">
        <title>Genome assembly of the deep-sea coral Lophelia pertusa.</title>
        <authorList>
            <person name="Herrera S."/>
            <person name="Cordes E."/>
        </authorList>
    </citation>
    <scope>NUCLEOTIDE SEQUENCE</scope>
    <source>
        <strain evidence="1">USNM1676648</strain>
        <tissue evidence="1">Polyp</tissue>
    </source>
</reference>
<comment type="caution">
    <text evidence="1">The sequence shown here is derived from an EMBL/GenBank/DDBJ whole genome shotgun (WGS) entry which is preliminary data.</text>
</comment>
<sequence>MSVNTSDDLTVKDARRSLSFDLSTSLEDQDVSKESERGAQMSVEHVPAEVQLRNDCETLWQDLNNVS</sequence>
<dbReference type="Proteomes" id="UP001163046">
    <property type="component" value="Unassembled WGS sequence"/>
</dbReference>
<dbReference type="OrthoDB" id="9445768at2759"/>
<dbReference type="EMBL" id="MU827331">
    <property type="protein sequence ID" value="KAJ7354901.1"/>
    <property type="molecule type" value="Genomic_DNA"/>
</dbReference>
<organism evidence="1 2">
    <name type="scientific">Desmophyllum pertusum</name>
    <dbReference type="NCBI Taxonomy" id="174260"/>
    <lineage>
        <taxon>Eukaryota</taxon>
        <taxon>Metazoa</taxon>
        <taxon>Cnidaria</taxon>
        <taxon>Anthozoa</taxon>
        <taxon>Hexacorallia</taxon>
        <taxon>Scleractinia</taxon>
        <taxon>Caryophylliina</taxon>
        <taxon>Caryophylliidae</taxon>
        <taxon>Desmophyllum</taxon>
    </lineage>
</organism>